<feature type="region of interest" description="Disordered" evidence="3">
    <location>
        <begin position="273"/>
        <end position="327"/>
    </location>
</feature>
<dbReference type="KEGG" id="suly:ABM428_15290"/>
<dbReference type="PANTHER" id="PTHR38340:SF1">
    <property type="entry name" value="S-LAYER PROTEIN"/>
    <property type="match status" value="1"/>
</dbReference>
<protein>
    <submittedName>
        <fullName evidence="5">Hint domain-containing protein</fullName>
    </submittedName>
</protein>
<reference evidence="5" key="1">
    <citation type="journal article" date="2020" name="Int. J. Syst. Evol. Microbiol.">
        <title>Notification of changes in taxonomic opinion previously published outside the IJSEM.</title>
        <authorList>
            <person name="Oren A."/>
            <person name="Garrity G."/>
        </authorList>
    </citation>
    <scope>NUCLEOTIDE SEQUENCE</scope>
    <source>
        <strain evidence="5">TCYB15</strain>
    </source>
</reference>
<evidence type="ECO:0000256" key="3">
    <source>
        <dbReference type="SAM" id="MobiDB-lite"/>
    </source>
</evidence>
<dbReference type="Pfam" id="PF13403">
    <property type="entry name" value="Hint_2"/>
    <property type="match status" value="1"/>
</dbReference>
<dbReference type="GO" id="GO:0005509">
    <property type="term" value="F:calcium ion binding"/>
    <property type="evidence" value="ECO:0007669"/>
    <property type="project" value="InterPro"/>
</dbReference>
<comment type="subcellular location">
    <subcellularLocation>
        <location evidence="1">Secreted</location>
    </subcellularLocation>
</comment>
<keyword evidence="5" id="KW-0614">Plasmid</keyword>
<feature type="compositionally biased region" description="Gly residues" evidence="3">
    <location>
        <begin position="314"/>
        <end position="326"/>
    </location>
</feature>
<dbReference type="PROSITE" id="PS50817">
    <property type="entry name" value="INTEIN_N_TER"/>
    <property type="match status" value="1"/>
</dbReference>
<dbReference type="InterPro" id="IPR036844">
    <property type="entry name" value="Hint_dom_sf"/>
</dbReference>
<dbReference type="PANTHER" id="PTHR38340">
    <property type="entry name" value="S-LAYER PROTEIN"/>
    <property type="match status" value="1"/>
</dbReference>
<dbReference type="InterPro" id="IPR028992">
    <property type="entry name" value="Hedgehog/Intein_dom"/>
</dbReference>
<dbReference type="InterPro" id="IPR050557">
    <property type="entry name" value="RTX_toxin/Mannuronan_C5-epim"/>
</dbReference>
<evidence type="ECO:0000256" key="1">
    <source>
        <dbReference type="ARBA" id="ARBA00004613"/>
    </source>
</evidence>
<dbReference type="Gene3D" id="2.170.16.10">
    <property type="entry name" value="Hedgehog/Intein (Hint) domain"/>
    <property type="match status" value="1"/>
</dbReference>
<dbReference type="AlphaFoldDB" id="A0AAU8C6S8"/>
<dbReference type="GO" id="GO:0005576">
    <property type="term" value="C:extracellular region"/>
    <property type="evidence" value="ECO:0007669"/>
    <property type="project" value="UniProtKB-SubCell"/>
</dbReference>
<sequence length="596" mass="62923">MAAINGTTGTDTLQGTAEDDRIDAGAGNDRVSGEGGDDRIDGGAGDDLLYGDAGVGTAPGNDASPITLSYASRLFNTGNSADEGDSVFYDNVATLDNGGGVFARLVLVDTSNDNMPIDLTGGTGFEILLNSGDGSRSRYAGETATFRLEFYDRQHYVDTGEFKPIALNSTATFNDLDRNNPGDQESVTLDTNSFTSFATSDDTSLNVTNADGTVTAAGTEANSPDDQDAWFSGQFENREFIEFTLETRSTQSGFTLSGDLIDDAVVTPIEAGNDTILGGEGDDTIFGQGGKDSLDGGEGDDQIEGGDGQDTITSGGGSDRAEGGQGSDLFNFTSGGNHTIVGGEDADGTDVDVLNLSGLDRSQYTLTKTGPESGTIEFRDADGNVTGTTTYSEIEEVVICFTPGTTIATRRGEIPVQQIKVGDLVVTRDNGMQPVRWVGRRNLGRDNLLRTPGFNPVRIKAGAFGEGVPQRDMMVSPNHRMLVASETAEVMFSEREVLVAAKHLVGLDGIETITPDRVSYIHMLFDNHEVVFADGTWAESFQPGAHSMAGIQSEQRSEILSLFPELDAADGMSNFVAARRSLRAHEAQLLVSASAA</sequence>
<dbReference type="InterPro" id="IPR001343">
    <property type="entry name" value="Hemolysn_Ca-bd"/>
</dbReference>
<evidence type="ECO:0000259" key="4">
    <source>
        <dbReference type="Pfam" id="PF13403"/>
    </source>
</evidence>
<reference evidence="5" key="2">
    <citation type="submission" date="2024-06" db="EMBL/GenBank/DDBJ databases">
        <authorList>
            <person name="Deng Y."/>
        </authorList>
    </citation>
    <scope>NUCLEOTIDE SEQUENCE</scope>
    <source>
        <strain evidence="5">TCYB15</strain>
        <plasmid evidence="5">pZYJ01</plasmid>
    </source>
</reference>
<keyword evidence="2" id="KW-0964">Secreted</keyword>
<evidence type="ECO:0000313" key="5">
    <source>
        <dbReference type="EMBL" id="XCF11730.1"/>
    </source>
</evidence>
<dbReference type="InterPro" id="IPR011049">
    <property type="entry name" value="Serralysin-like_metalloprot_C"/>
</dbReference>
<gene>
    <name evidence="5" type="ORF">ABM428_15290</name>
</gene>
<proteinExistence type="predicted"/>
<name>A0AAU8C6S8_9RHOB</name>
<dbReference type="InterPro" id="IPR018511">
    <property type="entry name" value="Hemolysin-typ_Ca-bd_CS"/>
</dbReference>
<dbReference type="GO" id="GO:0016539">
    <property type="term" value="P:intein-mediated protein splicing"/>
    <property type="evidence" value="ECO:0007669"/>
    <property type="project" value="InterPro"/>
</dbReference>
<organism evidence="5">
    <name type="scientific">Sulfitobacter sp. TCYB15</name>
    <dbReference type="NCBI Taxonomy" id="3229275"/>
    <lineage>
        <taxon>Bacteria</taxon>
        <taxon>Pseudomonadati</taxon>
        <taxon>Pseudomonadota</taxon>
        <taxon>Alphaproteobacteria</taxon>
        <taxon>Rhodobacterales</taxon>
        <taxon>Roseobacteraceae</taxon>
        <taxon>Sulfitobacter</taxon>
    </lineage>
</organism>
<dbReference type="RefSeq" id="WP_353628372.1">
    <property type="nucleotide sequence ID" value="NZ_CP159194.1"/>
</dbReference>
<dbReference type="PRINTS" id="PR00313">
    <property type="entry name" value="CABNDNGRPT"/>
</dbReference>
<feature type="region of interest" description="Disordered" evidence="3">
    <location>
        <begin position="1"/>
        <end position="44"/>
    </location>
</feature>
<accession>A0AAU8C6S8</accession>
<dbReference type="Gene3D" id="2.150.10.10">
    <property type="entry name" value="Serralysin-like metalloprotease, C-terminal"/>
    <property type="match status" value="2"/>
</dbReference>
<dbReference type="SUPFAM" id="SSF51120">
    <property type="entry name" value="beta-Roll"/>
    <property type="match status" value="1"/>
</dbReference>
<dbReference type="SUPFAM" id="SSF51294">
    <property type="entry name" value="Hedgehog/intein (Hint) domain"/>
    <property type="match status" value="1"/>
</dbReference>
<dbReference type="PROSITE" id="PS00330">
    <property type="entry name" value="HEMOLYSIN_CALCIUM"/>
    <property type="match status" value="2"/>
</dbReference>
<dbReference type="EMBL" id="CP159194">
    <property type="protein sequence ID" value="XCF11730.1"/>
    <property type="molecule type" value="Genomic_DNA"/>
</dbReference>
<geneLocation type="plasmid" evidence="5">
    <name>pZYJ01</name>
</geneLocation>
<dbReference type="Pfam" id="PF00353">
    <property type="entry name" value="HemolysinCabind"/>
    <property type="match status" value="2"/>
</dbReference>
<dbReference type="InterPro" id="IPR006141">
    <property type="entry name" value="Intein_N"/>
</dbReference>
<feature type="compositionally biased region" description="Polar residues" evidence="3">
    <location>
        <begin position="1"/>
        <end position="15"/>
    </location>
</feature>
<feature type="domain" description="Hedgehog/Intein (Hint)" evidence="4">
    <location>
        <begin position="399"/>
        <end position="544"/>
    </location>
</feature>
<evidence type="ECO:0000256" key="2">
    <source>
        <dbReference type="ARBA" id="ARBA00022525"/>
    </source>
</evidence>
<feature type="compositionally biased region" description="Acidic residues" evidence="3">
    <location>
        <begin position="295"/>
        <end position="304"/>
    </location>
</feature>